<evidence type="ECO:0000256" key="3">
    <source>
        <dbReference type="ARBA" id="ARBA00022729"/>
    </source>
</evidence>
<dbReference type="InterPro" id="IPR006127">
    <property type="entry name" value="ZnuA-like"/>
</dbReference>
<reference evidence="5" key="1">
    <citation type="submission" date="2016-10" db="EMBL/GenBank/DDBJ databases">
        <authorList>
            <person name="de Groot N.N."/>
        </authorList>
    </citation>
    <scope>NUCLEOTIDE SEQUENCE</scope>
</reference>
<keyword evidence="2" id="KW-0813">Transport</keyword>
<gene>
    <name evidence="5" type="ORF">MNB_SM-5-1357</name>
</gene>
<dbReference type="PRINTS" id="PR00690">
    <property type="entry name" value="ADHESNFAMILY"/>
</dbReference>
<keyword evidence="4" id="KW-0812">Transmembrane</keyword>
<dbReference type="PANTHER" id="PTHR42953">
    <property type="entry name" value="HIGH-AFFINITY ZINC UPTAKE SYSTEM PROTEIN ZNUA-RELATED"/>
    <property type="match status" value="1"/>
</dbReference>
<accession>A0A1W1BLM0</accession>
<keyword evidence="3" id="KW-0732">Signal</keyword>
<feature type="transmembrane region" description="Helical" evidence="4">
    <location>
        <begin position="6"/>
        <end position="24"/>
    </location>
</feature>
<dbReference type="EMBL" id="FPHH01000026">
    <property type="protein sequence ID" value="SFV54392.1"/>
    <property type="molecule type" value="Genomic_DNA"/>
</dbReference>
<keyword evidence="4" id="KW-0472">Membrane</keyword>
<organism evidence="5">
    <name type="scientific">hydrothermal vent metagenome</name>
    <dbReference type="NCBI Taxonomy" id="652676"/>
    <lineage>
        <taxon>unclassified sequences</taxon>
        <taxon>metagenomes</taxon>
        <taxon>ecological metagenomes</taxon>
    </lineage>
</organism>
<proteinExistence type="inferred from homology"/>
<dbReference type="Pfam" id="PF01297">
    <property type="entry name" value="ZnuA"/>
    <property type="match status" value="1"/>
</dbReference>
<comment type="similarity">
    <text evidence="1">Belongs to the bacterial solute-binding protein 9 family.</text>
</comment>
<evidence type="ECO:0000256" key="2">
    <source>
        <dbReference type="ARBA" id="ARBA00022448"/>
    </source>
</evidence>
<dbReference type="GO" id="GO:0046872">
    <property type="term" value="F:metal ion binding"/>
    <property type="evidence" value="ECO:0007669"/>
    <property type="project" value="InterPro"/>
</dbReference>
<dbReference type="InterPro" id="IPR006128">
    <property type="entry name" value="Lipoprotein_PsaA-like"/>
</dbReference>
<dbReference type="PRINTS" id="PR00691">
    <property type="entry name" value="ADHESINB"/>
</dbReference>
<name>A0A1W1BLM0_9ZZZZ</name>
<dbReference type="SUPFAM" id="SSF53807">
    <property type="entry name" value="Helical backbone' metal receptor"/>
    <property type="match status" value="1"/>
</dbReference>
<dbReference type="Gene3D" id="3.40.50.1980">
    <property type="entry name" value="Nitrogenase molybdenum iron protein domain"/>
    <property type="match status" value="2"/>
</dbReference>
<sequence>MKNLKIIFVVLLVAIVAIFLFISMKKEPVRESSKPIVGVTTFALYDITKHIAGNSITILNILPFGVDPHSFEPTPKLMVKIAKSRLIFYSGAGLEPWMANFQFHGKAINMSRYVDLRELKHGNSIDPHYWLDFSNMQKATAIITKELVALVPKNRKLYLENEQKYIKMLQGLDALYKKTLTSCKKDTVVISHNALGYLANRYNFKVESLTGLAPEAEPSAQDVNRIFRDIKSEGLDTIFFENFVNDKLIKSIAHDAKIKFELFEPLGTITADEAKAGLTYEDIMKRNLQKLAKALQCQQN</sequence>
<dbReference type="GO" id="GO:0007155">
    <property type="term" value="P:cell adhesion"/>
    <property type="evidence" value="ECO:0007669"/>
    <property type="project" value="InterPro"/>
</dbReference>
<dbReference type="PANTHER" id="PTHR42953:SF3">
    <property type="entry name" value="HIGH-AFFINITY ZINC UPTAKE SYSTEM PROTEIN ZNUA"/>
    <property type="match status" value="1"/>
</dbReference>
<dbReference type="AlphaFoldDB" id="A0A1W1BLM0"/>
<dbReference type="InterPro" id="IPR050492">
    <property type="entry name" value="Bact_metal-bind_prot9"/>
</dbReference>
<dbReference type="InterPro" id="IPR006129">
    <property type="entry name" value="AdhesinB"/>
</dbReference>
<dbReference type="GO" id="GO:0030001">
    <property type="term" value="P:metal ion transport"/>
    <property type="evidence" value="ECO:0007669"/>
    <property type="project" value="InterPro"/>
</dbReference>
<protein>
    <submittedName>
        <fullName evidence="5">Zinc ABC transporter, periplasmic-binding protein ZnuA</fullName>
    </submittedName>
</protein>
<keyword evidence="4" id="KW-1133">Transmembrane helix</keyword>
<evidence type="ECO:0000256" key="4">
    <source>
        <dbReference type="SAM" id="Phobius"/>
    </source>
</evidence>
<evidence type="ECO:0000313" key="5">
    <source>
        <dbReference type="EMBL" id="SFV54392.1"/>
    </source>
</evidence>
<evidence type="ECO:0000256" key="1">
    <source>
        <dbReference type="ARBA" id="ARBA00011028"/>
    </source>
</evidence>